<keyword evidence="1" id="KW-0472">Membrane</keyword>
<reference evidence="3 4" key="1">
    <citation type="journal article" date="2016" name="Nat. Commun.">
        <title>Thousands of microbial genomes shed light on interconnected biogeochemical processes in an aquifer system.</title>
        <authorList>
            <person name="Anantharaman K."/>
            <person name="Brown C.T."/>
            <person name="Hug L.A."/>
            <person name="Sharon I."/>
            <person name="Castelle C.J."/>
            <person name="Probst A.J."/>
            <person name="Thomas B.C."/>
            <person name="Singh A."/>
            <person name="Wilkins M.J."/>
            <person name="Karaoz U."/>
            <person name="Brodie E.L."/>
            <person name="Williams K.H."/>
            <person name="Hubbard S.S."/>
            <person name="Banfield J.F."/>
        </authorList>
    </citation>
    <scope>NUCLEOTIDE SEQUENCE [LARGE SCALE GENOMIC DNA]</scope>
</reference>
<evidence type="ECO:0000313" key="3">
    <source>
        <dbReference type="EMBL" id="OGE80179.1"/>
    </source>
</evidence>
<dbReference type="EMBL" id="MFEJ01000019">
    <property type="protein sequence ID" value="OGE80179.1"/>
    <property type="molecule type" value="Genomic_DNA"/>
</dbReference>
<dbReference type="AlphaFoldDB" id="A0A1F5NR86"/>
<evidence type="ECO:0000256" key="1">
    <source>
        <dbReference type="SAM" id="Phobius"/>
    </source>
</evidence>
<keyword evidence="1" id="KW-1133">Transmembrane helix</keyword>
<sequence>MKLRFSYKFFILIFLAFVFAAILFIFQKPPQVGEAPETIFNPATPDVVLADQVLLNVPFTSQAPLADWIDPRHQEGCEEASLLMAWLWINGQNMTKDEAEKTIEDMADFELYTYGNFRDTNAYDTARVMKDYYQYEKTEVKINPTIEDIKNALRQGKLVLVPVNGQKLNNPNFKRPGPTTHMLVIKGFDNSKNQFITNDPGTRLGESYIYDYPVVYDAMVDYPTGDHLSQDDRPKSMIVISK</sequence>
<feature type="transmembrane region" description="Helical" evidence="1">
    <location>
        <begin position="7"/>
        <end position="26"/>
    </location>
</feature>
<keyword evidence="1" id="KW-0812">Transmembrane</keyword>
<accession>A0A1F5NR86</accession>
<organism evidence="3 4">
    <name type="scientific">Candidatus Doudnabacteria bacterium RIFCSPHIGHO2_01_FULL_45_18</name>
    <dbReference type="NCBI Taxonomy" id="1817823"/>
    <lineage>
        <taxon>Bacteria</taxon>
        <taxon>Candidatus Doudnaibacteriota</taxon>
    </lineage>
</organism>
<dbReference type="Proteomes" id="UP000176233">
    <property type="component" value="Unassembled WGS sequence"/>
</dbReference>
<proteinExistence type="predicted"/>
<name>A0A1F5NR86_9BACT</name>
<evidence type="ECO:0000259" key="2">
    <source>
        <dbReference type="Pfam" id="PF13529"/>
    </source>
</evidence>
<protein>
    <recommendedName>
        <fullName evidence="2">Peptidase C39-like domain-containing protein</fullName>
    </recommendedName>
</protein>
<comment type="caution">
    <text evidence="3">The sequence shown here is derived from an EMBL/GenBank/DDBJ whole genome shotgun (WGS) entry which is preliminary data.</text>
</comment>
<dbReference type="Pfam" id="PF13529">
    <property type="entry name" value="Peptidase_C39_2"/>
    <property type="match status" value="1"/>
</dbReference>
<feature type="domain" description="Peptidase C39-like" evidence="2">
    <location>
        <begin position="55"/>
        <end position="200"/>
    </location>
</feature>
<dbReference type="InterPro" id="IPR039564">
    <property type="entry name" value="Peptidase_C39-like"/>
</dbReference>
<evidence type="ECO:0000313" key="4">
    <source>
        <dbReference type="Proteomes" id="UP000176233"/>
    </source>
</evidence>
<gene>
    <name evidence="3" type="ORF">A2660_02515</name>
</gene>
<dbReference type="Gene3D" id="3.90.70.10">
    <property type="entry name" value="Cysteine proteinases"/>
    <property type="match status" value="1"/>
</dbReference>